<keyword evidence="3" id="KW-1185">Reference proteome</keyword>
<accession>A0A222FF38</accession>
<dbReference type="EMBL" id="CP022530">
    <property type="protein sequence ID" value="ASP37186.1"/>
    <property type="molecule type" value="Genomic_DNA"/>
</dbReference>
<evidence type="ECO:0000313" key="2">
    <source>
        <dbReference type="EMBL" id="ASP37186.1"/>
    </source>
</evidence>
<evidence type="ECO:0000313" key="3">
    <source>
        <dbReference type="Proteomes" id="UP000202440"/>
    </source>
</evidence>
<dbReference type="AlphaFoldDB" id="A0A222FF38"/>
<keyword evidence="1" id="KW-1133">Transmembrane helix</keyword>
<dbReference type="KEGG" id="bsan:CHH28_00130"/>
<evidence type="ECO:0000256" key="1">
    <source>
        <dbReference type="SAM" id="Phobius"/>
    </source>
</evidence>
<dbReference type="Gene3D" id="3.30.420.380">
    <property type="match status" value="1"/>
</dbReference>
<protein>
    <recommendedName>
        <fullName evidence="4">MSHA biogenesis protein MshI</fullName>
    </recommendedName>
</protein>
<gene>
    <name evidence="2" type="ORF">CHH28_00130</name>
</gene>
<keyword evidence="1" id="KW-0812">Transmembrane</keyword>
<sequence>MIWKKGWRWPGKQAQSQYSVGIELHQQQAFAVCFDGSAVTRCYRPQDDETGLDGVARWLKQHGLQGSRVYLSLDHQHYEVHLLEAAAVPDDELSDAMRFRVKDMLANPIEDMVVQATRLPDDAYRGRLDMAFVSAVRRDHLRSLVDWCQQQELQLCNISLSQFHLLNLMAELGPEQSVALLRLDAHDGALYVYYDGALYLERPLAIGCNDLKQITQEGEFALETDSQLERLSLELQRSMDFYESQIGMGSIGQIWILKPDHGDLDDTMPLLETALNVPVRQIVLDTQFNQMADDDAGLSASLLTALGGVSPMRTDVKQHINFYVEEFHPPTLAKPVAYLLASLAINGALLLVMGVVLWWLATQQVQETEQWQLQREQVSEELQQLQDSLPPLQQDPDLVAQQQRLQQQRIGAQAALSYLTRGQLEESQSFTRMLRGLGQVANQGVWLQGVRIDDGGESLALRGYLQRPQQLSSYVEALLQQPGYRGRAFRHIQIEEVEDQSWLQFELASEHAADQRATDQGEDS</sequence>
<dbReference type="RefSeq" id="WP_094058404.1">
    <property type="nucleotide sequence ID" value="NZ_CP022530.1"/>
</dbReference>
<name>A0A222FF38_9GAMM</name>
<dbReference type="OrthoDB" id="5296002at2"/>
<dbReference type="SUPFAM" id="SSF53067">
    <property type="entry name" value="Actin-like ATPase domain"/>
    <property type="match status" value="1"/>
</dbReference>
<keyword evidence="1" id="KW-0472">Membrane</keyword>
<feature type="transmembrane region" description="Helical" evidence="1">
    <location>
        <begin position="336"/>
        <end position="360"/>
    </location>
</feature>
<reference evidence="2 3" key="1">
    <citation type="submission" date="2017-07" db="EMBL/GenBank/DDBJ databases">
        <title>Annotated genome sequence of Bacterioplanes sanyensis isolated from Red Sea.</title>
        <authorList>
            <person name="Rehman Z.U."/>
        </authorList>
    </citation>
    <scope>NUCLEOTIDE SEQUENCE [LARGE SCALE GENOMIC DNA]</scope>
    <source>
        <strain evidence="2 3">NV9</strain>
    </source>
</reference>
<dbReference type="InterPro" id="IPR043129">
    <property type="entry name" value="ATPase_NBD"/>
</dbReference>
<evidence type="ECO:0008006" key="4">
    <source>
        <dbReference type="Google" id="ProtNLM"/>
    </source>
</evidence>
<organism evidence="2 3">
    <name type="scientific">Bacterioplanes sanyensis</name>
    <dbReference type="NCBI Taxonomy" id="1249553"/>
    <lineage>
        <taxon>Bacteria</taxon>
        <taxon>Pseudomonadati</taxon>
        <taxon>Pseudomonadota</taxon>
        <taxon>Gammaproteobacteria</taxon>
        <taxon>Oceanospirillales</taxon>
        <taxon>Oceanospirillaceae</taxon>
        <taxon>Bacterioplanes</taxon>
    </lineage>
</organism>
<proteinExistence type="predicted"/>
<dbReference type="Proteomes" id="UP000202440">
    <property type="component" value="Chromosome"/>
</dbReference>